<accession>A0AAE4C8U6</accession>
<dbReference type="Proteomes" id="UP001183643">
    <property type="component" value="Unassembled WGS sequence"/>
</dbReference>
<evidence type="ECO:0000259" key="8">
    <source>
        <dbReference type="PROSITE" id="PS50928"/>
    </source>
</evidence>
<dbReference type="GO" id="GO:0005886">
    <property type="term" value="C:plasma membrane"/>
    <property type="evidence" value="ECO:0007669"/>
    <property type="project" value="UniProtKB-SubCell"/>
</dbReference>
<protein>
    <submittedName>
        <fullName evidence="9">NitT/TauT family transport system permease protein</fullName>
    </submittedName>
</protein>
<feature type="transmembrane region" description="Helical" evidence="7">
    <location>
        <begin position="52"/>
        <end position="77"/>
    </location>
</feature>
<sequence length="249" mass="25304">MIRGLAGSAALLLAWETAVRSGAVDGRFLPPPSTVGARLAELLGTAAFLRDVIATVLAWLIALGIAAAIAVPAGLALGISPPLRAATYAVVEFLRPIPAVALIPLVILLVGGGPEAKLTLAAYACAWPILYNTAYAVADLDPLMLDSARLCGAGRLGTLTRVALPHAAPFVLTGLRMAAAIGLIVVVSVEFLAGAGRGLGVFVLDAASGGGRTDLVLAGTAVAGLAGLAANEGLERLGRRLFRWDVAYR</sequence>
<name>A0AAE4C8U6_9ACTN</name>
<keyword evidence="6 7" id="KW-0472">Membrane</keyword>
<feature type="domain" description="ABC transmembrane type-1" evidence="8">
    <location>
        <begin position="52"/>
        <end position="234"/>
    </location>
</feature>
<evidence type="ECO:0000256" key="4">
    <source>
        <dbReference type="ARBA" id="ARBA00022692"/>
    </source>
</evidence>
<proteinExistence type="inferred from homology"/>
<dbReference type="GO" id="GO:0010438">
    <property type="term" value="P:cellular response to sulfur starvation"/>
    <property type="evidence" value="ECO:0007669"/>
    <property type="project" value="TreeGrafter"/>
</dbReference>
<dbReference type="GO" id="GO:0055085">
    <property type="term" value="P:transmembrane transport"/>
    <property type="evidence" value="ECO:0007669"/>
    <property type="project" value="InterPro"/>
</dbReference>
<comment type="caution">
    <text evidence="9">The sequence shown here is derived from an EMBL/GenBank/DDBJ whole genome shotgun (WGS) entry which is preliminary data.</text>
</comment>
<evidence type="ECO:0000256" key="1">
    <source>
        <dbReference type="ARBA" id="ARBA00004651"/>
    </source>
</evidence>
<keyword evidence="5 7" id="KW-1133">Transmembrane helix</keyword>
<keyword evidence="4 7" id="KW-0812">Transmembrane</keyword>
<dbReference type="Pfam" id="PF00528">
    <property type="entry name" value="BPD_transp_1"/>
    <property type="match status" value="1"/>
</dbReference>
<comment type="similarity">
    <text evidence="7">Belongs to the binding-protein-dependent transport system permease family.</text>
</comment>
<evidence type="ECO:0000256" key="5">
    <source>
        <dbReference type="ARBA" id="ARBA00022989"/>
    </source>
</evidence>
<feature type="transmembrane region" description="Helical" evidence="7">
    <location>
        <begin position="170"/>
        <end position="195"/>
    </location>
</feature>
<evidence type="ECO:0000256" key="6">
    <source>
        <dbReference type="ARBA" id="ARBA00023136"/>
    </source>
</evidence>
<dbReference type="RefSeq" id="WP_310366248.1">
    <property type="nucleotide sequence ID" value="NZ_JAVDYB010000001.1"/>
</dbReference>
<dbReference type="SUPFAM" id="SSF161098">
    <property type="entry name" value="MetI-like"/>
    <property type="match status" value="1"/>
</dbReference>
<evidence type="ECO:0000256" key="7">
    <source>
        <dbReference type="RuleBase" id="RU363032"/>
    </source>
</evidence>
<dbReference type="Gene3D" id="1.10.3720.10">
    <property type="entry name" value="MetI-like"/>
    <property type="match status" value="1"/>
</dbReference>
<keyword evidence="2 7" id="KW-0813">Transport</keyword>
<dbReference type="CDD" id="cd06261">
    <property type="entry name" value="TM_PBP2"/>
    <property type="match status" value="1"/>
</dbReference>
<dbReference type="InterPro" id="IPR035906">
    <property type="entry name" value="MetI-like_sf"/>
</dbReference>
<evidence type="ECO:0000256" key="2">
    <source>
        <dbReference type="ARBA" id="ARBA00022448"/>
    </source>
</evidence>
<reference evidence="9" key="1">
    <citation type="submission" date="2023-07" db="EMBL/GenBank/DDBJ databases">
        <title>Sequencing the genomes of 1000 actinobacteria strains.</title>
        <authorList>
            <person name="Klenk H.-P."/>
        </authorList>
    </citation>
    <scope>NUCLEOTIDE SEQUENCE</scope>
    <source>
        <strain evidence="9">DSM 44707</strain>
    </source>
</reference>
<keyword evidence="10" id="KW-1185">Reference proteome</keyword>
<organism evidence="9 10">
    <name type="scientific">Catenuloplanes atrovinosus</name>
    <dbReference type="NCBI Taxonomy" id="137266"/>
    <lineage>
        <taxon>Bacteria</taxon>
        <taxon>Bacillati</taxon>
        <taxon>Actinomycetota</taxon>
        <taxon>Actinomycetes</taxon>
        <taxon>Micromonosporales</taxon>
        <taxon>Micromonosporaceae</taxon>
        <taxon>Catenuloplanes</taxon>
    </lineage>
</organism>
<feature type="transmembrane region" description="Helical" evidence="7">
    <location>
        <begin position="118"/>
        <end position="138"/>
    </location>
</feature>
<dbReference type="PANTHER" id="PTHR30151">
    <property type="entry name" value="ALKANE SULFONATE ABC TRANSPORTER-RELATED, MEMBRANE SUBUNIT"/>
    <property type="match status" value="1"/>
</dbReference>
<comment type="subcellular location">
    <subcellularLocation>
        <location evidence="1 7">Cell membrane</location>
        <topology evidence="1 7">Multi-pass membrane protein</topology>
    </subcellularLocation>
</comment>
<evidence type="ECO:0000256" key="3">
    <source>
        <dbReference type="ARBA" id="ARBA00022475"/>
    </source>
</evidence>
<dbReference type="PROSITE" id="PS50928">
    <property type="entry name" value="ABC_TM1"/>
    <property type="match status" value="1"/>
</dbReference>
<evidence type="ECO:0000313" key="10">
    <source>
        <dbReference type="Proteomes" id="UP001183643"/>
    </source>
</evidence>
<dbReference type="EMBL" id="JAVDYB010000001">
    <property type="protein sequence ID" value="MDR7275368.1"/>
    <property type="molecule type" value="Genomic_DNA"/>
</dbReference>
<dbReference type="PANTHER" id="PTHR30151:SF25">
    <property type="entry name" value="TAURINE TRANSPORT SYSTEM PERMEASE PROTEIN TAUC"/>
    <property type="match status" value="1"/>
</dbReference>
<keyword evidence="3" id="KW-1003">Cell membrane</keyword>
<dbReference type="AlphaFoldDB" id="A0AAE4C8U6"/>
<feature type="transmembrane region" description="Helical" evidence="7">
    <location>
        <begin position="89"/>
        <end position="112"/>
    </location>
</feature>
<gene>
    <name evidence="9" type="ORF">J2S41_002146</name>
</gene>
<dbReference type="InterPro" id="IPR000515">
    <property type="entry name" value="MetI-like"/>
</dbReference>
<evidence type="ECO:0000313" key="9">
    <source>
        <dbReference type="EMBL" id="MDR7275368.1"/>
    </source>
</evidence>